<feature type="transmembrane region" description="Helical" evidence="1">
    <location>
        <begin position="83"/>
        <end position="102"/>
    </location>
</feature>
<name>A0A219B265_9SPHN</name>
<feature type="transmembrane region" description="Helical" evidence="1">
    <location>
        <begin position="56"/>
        <end position="77"/>
    </location>
</feature>
<proteinExistence type="predicted"/>
<dbReference type="Proteomes" id="UP000198462">
    <property type="component" value="Unassembled WGS sequence"/>
</dbReference>
<dbReference type="OrthoDB" id="9799456at2"/>
<gene>
    <name evidence="2" type="ORF">B5C34_01720</name>
</gene>
<keyword evidence="1" id="KW-0812">Transmembrane</keyword>
<dbReference type="InterPro" id="IPR009325">
    <property type="entry name" value="DUF983"/>
</dbReference>
<keyword evidence="3" id="KW-1185">Reference proteome</keyword>
<sequence>MAAGEAEGRRVDVAAAALGKCPRCGRGKLYKSFVEFRERCEVCGLSFGDFNVGDGAVVFLILILNTIGLVGAVTLELSAHPPYWVHVAIWPALLIFLTVVGLRAGKGLLLAFEYRHDAREGALGADGDDQARDDQ</sequence>
<dbReference type="AlphaFoldDB" id="A0A219B265"/>
<keyword evidence="1" id="KW-1133">Transmembrane helix</keyword>
<keyword evidence="1" id="KW-0472">Membrane</keyword>
<evidence type="ECO:0000313" key="3">
    <source>
        <dbReference type="Proteomes" id="UP000198462"/>
    </source>
</evidence>
<dbReference type="EMBL" id="NFZT01000001">
    <property type="protein sequence ID" value="OWV32294.1"/>
    <property type="molecule type" value="Genomic_DNA"/>
</dbReference>
<reference evidence="3" key="1">
    <citation type="submission" date="2017-05" db="EMBL/GenBank/DDBJ databases">
        <authorList>
            <person name="Lin X."/>
        </authorList>
    </citation>
    <scope>NUCLEOTIDE SEQUENCE [LARGE SCALE GENOMIC DNA]</scope>
    <source>
        <strain evidence="3">JLT2012</strain>
    </source>
</reference>
<dbReference type="Pfam" id="PF06170">
    <property type="entry name" value="DUF983"/>
    <property type="match status" value="1"/>
</dbReference>
<organism evidence="2 3">
    <name type="scientific">Pacificimonas flava</name>
    <dbReference type="NCBI Taxonomy" id="1234595"/>
    <lineage>
        <taxon>Bacteria</taxon>
        <taxon>Pseudomonadati</taxon>
        <taxon>Pseudomonadota</taxon>
        <taxon>Alphaproteobacteria</taxon>
        <taxon>Sphingomonadales</taxon>
        <taxon>Sphingosinicellaceae</taxon>
        <taxon>Pacificimonas</taxon>
    </lineage>
</organism>
<protein>
    <recommendedName>
        <fullName evidence="4">DUF983 domain-containing protein</fullName>
    </recommendedName>
</protein>
<comment type="caution">
    <text evidence="2">The sequence shown here is derived from an EMBL/GenBank/DDBJ whole genome shotgun (WGS) entry which is preliminary data.</text>
</comment>
<evidence type="ECO:0000256" key="1">
    <source>
        <dbReference type="SAM" id="Phobius"/>
    </source>
</evidence>
<accession>A0A219B265</accession>
<evidence type="ECO:0008006" key="4">
    <source>
        <dbReference type="Google" id="ProtNLM"/>
    </source>
</evidence>
<dbReference type="RefSeq" id="WP_088711093.1">
    <property type="nucleotide sequence ID" value="NZ_NFZT01000001.1"/>
</dbReference>
<evidence type="ECO:0000313" key="2">
    <source>
        <dbReference type="EMBL" id="OWV32294.1"/>
    </source>
</evidence>